<gene>
    <name evidence="2" type="ORF">BZL29_7683</name>
</gene>
<organism evidence="2 3">
    <name type="scientific">Mycobacterium kansasii</name>
    <dbReference type="NCBI Taxonomy" id="1768"/>
    <lineage>
        <taxon>Bacteria</taxon>
        <taxon>Bacillati</taxon>
        <taxon>Actinomycetota</taxon>
        <taxon>Actinomycetes</taxon>
        <taxon>Mycobacteriales</taxon>
        <taxon>Mycobacteriaceae</taxon>
        <taxon>Mycobacterium</taxon>
    </lineage>
</organism>
<name>A0A1V3WGQ2_MYCKA</name>
<evidence type="ECO:0000313" key="2">
    <source>
        <dbReference type="EMBL" id="OOK65958.1"/>
    </source>
</evidence>
<evidence type="ECO:0000313" key="3">
    <source>
        <dbReference type="Proteomes" id="UP000188532"/>
    </source>
</evidence>
<feature type="region of interest" description="Disordered" evidence="1">
    <location>
        <begin position="115"/>
        <end position="158"/>
    </location>
</feature>
<dbReference type="AlphaFoldDB" id="A0A1V3WGQ2"/>
<accession>A0A1V3WGQ2</accession>
<reference evidence="2 3" key="1">
    <citation type="submission" date="2017-02" db="EMBL/GenBank/DDBJ databases">
        <title>Complete genome sequences of Mycobacterium kansasii strains isolated from rhesus macaques.</title>
        <authorList>
            <person name="Panda A."/>
            <person name="Nagaraj S."/>
            <person name="Zhao X."/>
            <person name="Tettelin H."/>
            <person name="Detolla L.J."/>
        </authorList>
    </citation>
    <scope>NUCLEOTIDE SEQUENCE [LARGE SCALE GENOMIC DNA]</scope>
    <source>
        <strain evidence="2 3">11-3469</strain>
    </source>
</reference>
<feature type="compositionally biased region" description="Basic and acidic residues" evidence="1">
    <location>
        <begin position="143"/>
        <end position="158"/>
    </location>
</feature>
<dbReference type="EMBL" id="MVBN01000010">
    <property type="protein sequence ID" value="OOK65958.1"/>
    <property type="molecule type" value="Genomic_DNA"/>
</dbReference>
<dbReference type="Proteomes" id="UP000188532">
    <property type="component" value="Unassembled WGS sequence"/>
</dbReference>
<sequence>MINATFLRATSGSRRDPWSRHLCSEHAQGCRIAEFSCAVAVLTVPSDREARCRVEVALLLVEYQVEDFVDSASAERTVIFEPSGSRTPAYRLNTAIPGPIAAWGRSTGAIMPCSSLRSAAGSSDSSEAMKPRRSVVGEPSGGGRRDKTMEEARALVQS</sequence>
<evidence type="ECO:0000256" key="1">
    <source>
        <dbReference type="SAM" id="MobiDB-lite"/>
    </source>
</evidence>
<comment type="caution">
    <text evidence="2">The sequence shown here is derived from an EMBL/GenBank/DDBJ whole genome shotgun (WGS) entry which is preliminary data.</text>
</comment>
<feature type="compositionally biased region" description="Low complexity" evidence="1">
    <location>
        <begin position="115"/>
        <end position="128"/>
    </location>
</feature>
<proteinExistence type="predicted"/>
<protein>
    <submittedName>
        <fullName evidence="2">Uncharacterized protein</fullName>
    </submittedName>
</protein>